<sequence>MSDIPDQIPRFLDIRPSPAEKEWMRGGLKQPGGKLLLFDEEDEPIDPTIVRRCLDQLWVEPWQVGDQKPHSVFLACRLTPLGRRLITDERDLAPGVVGSVSGVSGEPKSAAEREKSSRMLLEALEVMYRRERSGWPELSRVRRPVILGSVLVSLLALFIVTWQTSKIFRSPEPSISSPAADGTPLLSGAQAPPAASPLISDSLDQETLSSPPAVAPLIEPSETDVASPPKEGAADTATEVSLIPLSGIKELDKAADTPDVGGKSMAPMVEPSVQADSSNPIRLAPSTVATEVPATPESTPEAVIADAVTPEPTPEVASLDAAALQQEEAEPQPLIVEKQNGETASVESAGATTAVPAQPTTAVAAPGTFSVSKLKGPLIGESMSKPISVDAVETPTPKVMVEVAVLPVEKPLLPEPVAQTPTPETQAIEPLTEAPPLQPSKPATGAQVAKIEKTEIPATASMAQSGGYKIQFGAFRVKEGAMKFHAQISDSYRTYLDGAGVALEPIGAPDDSGLHMVRSGLIVRRSDAIALCQKIKNGGDDCFVFASKPAR</sequence>
<name>A0A839SPL8_9PROT</name>
<dbReference type="SUPFAM" id="SSF110997">
    <property type="entry name" value="Sporulation related repeat"/>
    <property type="match status" value="1"/>
</dbReference>
<evidence type="ECO:0000313" key="4">
    <source>
        <dbReference type="Proteomes" id="UP000581135"/>
    </source>
</evidence>
<accession>A0A839SPL8</accession>
<feature type="domain" description="SPOR" evidence="2">
    <location>
        <begin position="462"/>
        <end position="547"/>
    </location>
</feature>
<evidence type="ECO:0000256" key="1">
    <source>
        <dbReference type="SAM" id="MobiDB-lite"/>
    </source>
</evidence>
<evidence type="ECO:0000259" key="2">
    <source>
        <dbReference type="PROSITE" id="PS51724"/>
    </source>
</evidence>
<dbReference type="PROSITE" id="PS51724">
    <property type="entry name" value="SPOR"/>
    <property type="match status" value="1"/>
</dbReference>
<comment type="caution">
    <text evidence="3">The sequence shown here is derived from an EMBL/GenBank/DDBJ whole genome shotgun (WGS) entry which is preliminary data.</text>
</comment>
<dbReference type="EMBL" id="JACHXA010000001">
    <property type="protein sequence ID" value="MBB3064158.1"/>
    <property type="molecule type" value="Genomic_DNA"/>
</dbReference>
<dbReference type="RefSeq" id="WP_183414966.1">
    <property type="nucleotide sequence ID" value="NZ_JACHXA010000001.1"/>
</dbReference>
<reference evidence="3 4" key="1">
    <citation type="submission" date="2020-08" db="EMBL/GenBank/DDBJ databases">
        <title>Genomic Encyclopedia of Type Strains, Phase III (KMG-III): the genomes of soil and plant-associated and newly described type strains.</title>
        <authorList>
            <person name="Whitman W."/>
        </authorList>
    </citation>
    <scope>NUCLEOTIDE SEQUENCE [LARGE SCALE GENOMIC DNA]</scope>
    <source>
        <strain evidence="3 4">CECT 8803</strain>
    </source>
</reference>
<gene>
    <name evidence="3" type="ORF">FHR98_000423</name>
</gene>
<evidence type="ECO:0000313" key="3">
    <source>
        <dbReference type="EMBL" id="MBB3064158.1"/>
    </source>
</evidence>
<dbReference type="AlphaFoldDB" id="A0A839SPL8"/>
<organism evidence="3 4">
    <name type="scientific">Limibacillus halophilus</name>
    <dbReference type="NCBI Taxonomy" id="1579333"/>
    <lineage>
        <taxon>Bacteria</taxon>
        <taxon>Pseudomonadati</taxon>
        <taxon>Pseudomonadota</taxon>
        <taxon>Alphaproteobacteria</taxon>
        <taxon>Rhodospirillales</taxon>
        <taxon>Rhodovibrionaceae</taxon>
        <taxon>Limibacillus</taxon>
    </lineage>
</organism>
<dbReference type="InterPro" id="IPR036680">
    <property type="entry name" value="SPOR-like_sf"/>
</dbReference>
<dbReference type="InterPro" id="IPR007730">
    <property type="entry name" value="SPOR-like_dom"/>
</dbReference>
<dbReference type="Pfam" id="PF05036">
    <property type="entry name" value="SPOR"/>
    <property type="match status" value="1"/>
</dbReference>
<feature type="region of interest" description="Disordered" evidence="1">
    <location>
        <begin position="254"/>
        <end position="280"/>
    </location>
</feature>
<proteinExistence type="predicted"/>
<feature type="region of interest" description="Disordered" evidence="1">
    <location>
        <begin position="169"/>
        <end position="237"/>
    </location>
</feature>
<dbReference type="GO" id="GO:0042834">
    <property type="term" value="F:peptidoglycan binding"/>
    <property type="evidence" value="ECO:0007669"/>
    <property type="project" value="InterPro"/>
</dbReference>
<protein>
    <recommendedName>
        <fullName evidence="2">SPOR domain-containing protein</fullName>
    </recommendedName>
</protein>
<dbReference type="Gene3D" id="3.30.70.1070">
    <property type="entry name" value="Sporulation related repeat"/>
    <property type="match status" value="1"/>
</dbReference>
<keyword evidence="4" id="KW-1185">Reference proteome</keyword>
<dbReference type="Proteomes" id="UP000581135">
    <property type="component" value="Unassembled WGS sequence"/>
</dbReference>